<keyword evidence="3" id="KW-0732">Signal</keyword>
<evidence type="ECO:0000256" key="2">
    <source>
        <dbReference type="SAM" id="Phobius"/>
    </source>
</evidence>
<dbReference type="eggNOG" id="ENOG502QW3E">
    <property type="taxonomic scope" value="Eukaryota"/>
</dbReference>
<keyword evidence="2" id="KW-0812">Transmembrane</keyword>
<dbReference type="Pfam" id="PF10348">
    <property type="entry name" value="DUF2427"/>
    <property type="match status" value="1"/>
</dbReference>
<keyword evidence="2" id="KW-1133">Transmembrane helix</keyword>
<evidence type="ECO:0008006" key="8">
    <source>
        <dbReference type="Google" id="ProtNLM"/>
    </source>
</evidence>
<evidence type="ECO:0000256" key="1">
    <source>
        <dbReference type="SAM" id="MobiDB-lite"/>
    </source>
</evidence>
<dbReference type="Pfam" id="PF10355">
    <property type="entry name" value="Ytp1"/>
    <property type="match status" value="1"/>
</dbReference>
<dbReference type="FunCoup" id="H2AWY3">
    <property type="interactions" value="21"/>
</dbReference>
<dbReference type="AlphaFoldDB" id="H2AWY3"/>
<feature type="signal peptide" evidence="3">
    <location>
        <begin position="1"/>
        <end position="15"/>
    </location>
</feature>
<feature type="domain" description="DUF2427" evidence="4">
    <location>
        <begin position="67"/>
        <end position="171"/>
    </location>
</feature>
<feature type="chain" id="PRO_5012813486" description="Protein YTP1-like C-terminal domain-containing protein" evidence="3">
    <location>
        <begin position="16"/>
        <end position="609"/>
    </location>
</feature>
<dbReference type="HOGENOM" id="CLU_012543_1_0_1"/>
<feature type="transmembrane region" description="Helical" evidence="2">
    <location>
        <begin position="150"/>
        <end position="168"/>
    </location>
</feature>
<reference evidence="6 7" key="1">
    <citation type="journal article" date="2011" name="Proc. Natl. Acad. Sci. U.S.A.">
        <title>Evolutionary erosion of yeast sex chromosomes by mating-type switching accidents.</title>
        <authorList>
            <person name="Gordon J.L."/>
            <person name="Armisen D."/>
            <person name="Proux-Wera E."/>
            <person name="Oheigeartaigh S.S."/>
            <person name="Byrne K.P."/>
            <person name="Wolfe K.H."/>
        </authorList>
    </citation>
    <scope>NUCLEOTIDE SEQUENCE [LARGE SCALE GENOMIC DNA]</scope>
    <source>
        <strain evidence="7">ATCC 22294 / BCRC 22015 / CBS 2517 / CECT 1963 / NBRC 1671 / NRRL Y-8276</strain>
    </source>
</reference>
<feature type="compositionally biased region" description="Basic and acidic residues" evidence="1">
    <location>
        <begin position="236"/>
        <end position="247"/>
    </location>
</feature>
<name>H2AWY3_KAZAF</name>
<feature type="domain" description="Protein YTP1-like C-terminal" evidence="5">
    <location>
        <begin position="298"/>
        <end position="597"/>
    </location>
</feature>
<evidence type="ECO:0000313" key="6">
    <source>
        <dbReference type="EMBL" id="CCF58883.1"/>
    </source>
</evidence>
<dbReference type="STRING" id="1071382.H2AWY3"/>
<feature type="transmembrane region" description="Helical" evidence="2">
    <location>
        <begin position="506"/>
        <end position="526"/>
    </location>
</feature>
<feature type="transmembrane region" description="Helical" evidence="2">
    <location>
        <begin position="285"/>
        <end position="309"/>
    </location>
</feature>
<dbReference type="KEGG" id="kaf:KAFR_0F02870"/>
<evidence type="ECO:0000313" key="7">
    <source>
        <dbReference type="Proteomes" id="UP000005220"/>
    </source>
</evidence>
<proteinExistence type="predicted"/>
<sequence length="609" mass="69731">MILLVAFWFVNKIIAMDMPHHELAHTGSSALSISTITPIPHEPMHMHDLPILEHPDLSPGERLYWENYSTTTYFTTSMGNRFAFNYHVTTIGLILLFLYPISLVLYDVSPQWYFPFLTLNLLVTLSSLLALSVFAISFPEDWYPNNIHGKTSYILFFLILLHYVSYVISRLSAFIKEENDNSENNDNSKFHFDFDTCDIPLQNFNEYENIDIPFEGPQGQQSRYSKPPELGSIDDLENRAEPDHNNDDYNGGRSPLLPHFLLHNKGVRTSRFRKMFLKMGEASTIVFQIINVPLLLYLFTYTCIGLAVGNLLGQGARVFNLLAHWIKGGVFLFLGVLALSRYCGLGSKYGWAWNRITLTYQNLRTINRESRTVFPKLFLKLTPKGTITMEGFESFLIFFYGTTNVFLEHLAGAGGAWTAKDLQHVSIAFVYIGTGLCGLLTEIRLNKWRYERAIQHEDKIPAEEIYAASPGFSPNPFPTLTIFWTGILMSQHAQNSETSTMIHMQWGYLLSYGSLFRLLTFIILFLVPNHDTFPSKPFTELITSFCLICGGLVFMESTDQVIEGLEYRGFTPMFTFNIIVGLSGILMGWIMILYFCKDYLKEKKRSWAD</sequence>
<evidence type="ECO:0000259" key="4">
    <source>
        <dbReference type="Pfam" id="PF10348"/>
    </source>
</evidence>
<dbReference type="PANTHER" id="PTHR31685:SF3">
    <property type="entry name" value="INTEGRAL MEMBRANE PROTEIN (AFU_ORTHOLOGUE AFUA_6G12730)"/>
    <property type="match status" value="1"/>
</dbReference>
<feature type="transmembrane region" description="Helical" evidence="2">
    <location>
        <begin position="425"/>
        <end position="445"/>
    </location>
</feature>
<dbReference type="InParanoid" id="H2AWY3"/>
<keyword evidence="2" id="KW-0472">Membrane</keyword>
<keyword evidence="7" id="KW-1185">Reference proteome</keyword>
<evidence type="ECO:0000256" key="3">
    <source>
        <dbReference type="SAM" id="SignalP"/>
    </source>
</evidence>
<feature type="transmembrane region" description="Helical" evidence="2">
    <location>
        <begin position="395"/>
        <end position="419"/>
    </location>
</feature>
<evidence type="ECO:0000259" key="5">
    <source>
        <dbReference type="Pfam" id="PF10355"/>
    </source>
</evidence>
<feature type="transmembrane region" description="Helical" evidence="2">
    <location>
        <begin position="575"/>
        <end position="596"/>
    </location>
</feature>
<protein>
    <recommendedName>
        <fullName evidence="8">Protein YTP1-like C-terminal domain-containing protein</fullName>
    </recommendedName>
</protein>
<organism evidence="6 7">
    <name type="scientific">Kazachstania africana (strain ATCC 22294 / BCRC 22015 / CBS 2517 / CECT 1963 / NBRC 1671 / NRRL Y-8276)</name>
    <name type="common">Yeast</name>
    <name type="synonym">Kluyveromyces africanus</name>
    <dbReference type="NCBI Taxonomy" id="1071382"/>
    <lineage>
        <taxon>Eukaryota</taxon>
        <taxon>Fungi</taxon>
        <taxon>Dikarya</taxon>
        <taxon>Ascomycota</taxon>
        <taxon>Saccharomycotina</taxon>
        <taxon>Saccharomycetes</taxon>
        <taxon>Saccharomycetales</taxon>
        <taxon>Saccharomycetaceae</taxon>
        <taxon>Kazachstania</taxon>
    </lineage>
</organism>
<feature type="transmembrane region" description="Helical" evidence="2">
    <location>
        <begin position="84"/>
        <end position="106"/>
    </location>
</feature>
<accession>H2AWY3</accession>
<dbReference type="OrthoDB" id="4005299at2759"/>
<dbReference type="PANTHER" id="PTHR31685">
    <property type="entry name" value="INTEGRAL MEMBRANE PROTEIN (AFU_ORTHOLOGUE AFUA_6G12730)-RELATED"/>
    <property type="match status" value="1"/>
</dbReference>
<dbReference type="InterPro" id="IPR018827">
    <property type="entry name" value="YTP1_C"/>
</dbReference>
<dbReference type="GeneID" id="13884523"/>
<feature type="transmembrane region" description="Helical" evidence="2">
    <location>
        <begin position="113"/>
        <end position="138"/>
    </location>
</feature>
<gene>
    <name evidence="6" type="primary">KAFR0F02870</name>
    <name evidence="6" type="ORF">KAFR_0F02870</name>
</gene>
<feature type="region of interest" description="Disordered" evidence="1">
    <location>
        <begin position="216"/>
        <end position="248"/>
    </location>
</feature>
<feature type="transmembrane region" description="Helical" evidence="2">
    <location>
        <begin position="321"/>
        <end position="339"/>
    </location>
</feature>
<dbReference type="EMBL" id="HE650826">
    <property type="protein sequence ID" value="CCF58883.1"/>
    <property type="molecule type" value="Genomic_DNA"/>
</dbReference>
<dbReference type="InterPro" id="IPR018825">
    <property type="entry name" value="DUF2427"/>
</dbReference>
<dbReference type="Proteomes" id="UP000005220">
    <property type="component" value="Chromosome 6"/>
</dbReference>
<dbReference type="RefSeq" id="XP_003958018.1">
    <property type="nucleotide sequence ID" value="XM_003957969.1"/>
</dbReference>